<dbReference type="InterPro" id="IPR050935">
    <property type="entry name" value="Bromo_chromatin_reader"/>
</dbReference>
<evidence type="ECO:0000259" key="4">
    <source>
        <dbReference type="PROSITE" id="PS50014"/>
    </source>
</evidence>
<feature type="region of interest" description="Disordered" evidence="3">
    <location>
        <begin position="301"/>
        <end position="346"/>
    </location>
</feature>
<dbReference type="GO" id="GO:0006355">
    <property type="term" value="P:regulation of DNA-templated transcription"/>
    <property type="evidence" value="ECO:0007669"/>
    <property type="project" value="TreeGrafter"/>
</dbReference>
<dbReference type="EMBL" id="JAEFCI010007521">
    <property type="protein sequence ID" value="KAG5459011.1"/>
    <property type="molecule type" value="Genomic_DNA"/>
</dbReference>
<dbReference type="GO" id="GO:0006338">
    <property type="term" value="P:chromatin remodeling"/>
    <property type="evidence" value="ECO:0007669"/>
    <property type="project" value="TreeGrafter"/>
</dbReference>
<dbReference type="PANTHER" id="PTHR22880">
    <property type="entry name" value="FALZ-RELATED BROMODOMAIN-CONTAINING PROTEINS"/>
    <property type="match status" value="1"/>
</dbReference>
<protein>
    <submittedName>
        <fullName evidence="5">Bromodomain-containing protein</fullName>
    </submittedName>
</protein>
<sequence>MTKEQFRYCISVIKSLKRHPSAQEFLKPVDPIAWNIPDYTTIIKRPMDLGTVDDKLAAGHYADPDAFAKDVRLVFQNCYLYNGRQSAFSQMAMQVELIFESQMKKVPAASPSVRSAASPSIRSAAPPQTIRRAKATRVSAAAPPQAAVTPQATPAKPAAAPRPRPSSSRKSVPAARKSSSGRNSPGPGLNRQMRFCSATLNELCKKQYAEINWDFLRPVDPVALNIPEYPSIIKQPMDLSTIRLKLNAGEYSSPHEFENDVNLMFDNCFTFNRAGDPVYVNGERLREVFLCKWKDLPLTPAPKKAAAKPSAKSANKGGGSRRKSASVPARKAKGSDVEEESEESKSEAEGNGKIFLYVSQMNLVSEHPICTERDALLLGRLMWFWDGKNEIFLQRLQPSETSSNSL</sequence>
<feature type="compositionally biased region" description="Low complexity" evidence="3">
    <location>
        <begin position="109"/>
        <end position="127"/>
    </location>
</feature>
<dbReference type="Proteomes" id="UP000673691">
    <property type="component" value="Unassembled WGS sequence"/>
</dbReference>
<dbReference type="Gene3D" id="1.20.920.10">
    <property type="entry name" value="Bromodomain-like"/>
    <property type="match status" value="2"/>
</dbReference>
<dbReference type="Pfam" id="PF00439">
    <property type="entry name" value="Bromodomain"/>
    <property type="match status" value="2"/>
</dbReference>
<dbReference type="PANTHER" id="PTHR22880:SF225">
    <property type="entry name" value="BROMODOMAIN-CONTAINING PROTEIN BET-1-RELATED"/>
    <property type="match status" value="1"/>
</dbReference>
<reference evidence="5 6" key="1">
    <citation type="journal article" name="Sci. Rep.">
        <title>Genome-scale phylogenetic analyses confirm Olpidium as the closest living zoosporic fungus to the non-flagellated, terrestrial fungi.</title>
        <authorList>
            <person name="Chang Y."/>
            <person name="Rochon D."/>
            <person name="Sekimoto S."/>
            <person name="Wang Y."/>
            <person name="Chovatia M."/>
            <person name="Sandor L."/>
            <person name="Salamov A."/>
            <person name="Grigoriev I.V."/>
            <person name="Stajich J.E."/>
            <person name="Spatafora J.W."/>
        </authorList>
    </citation>
    <scope>NUCLEOTIDE SEQUENCE [LARGE SCALE GENOMIC DNA]</scope>
    <source>
        <strain evidence="5">S191</strain>
    </source>
</reference>
<dbReference type="PRINTS" id="PR00503">
    <property type="entry name" value="BROMODOMAIN"/>
</dbReference>
<dbReference type="SMART" id="SM00297">
    <property type="entry name" value="BROMO"/>
    <property type="match status" value="2"/>
</dbReference>
<dbReference type="AlphaFoldDB" id="A0A8H7ZT32"/>
<dbReference type="GO" id="GO:0000785">
    <property type="term" value="C:chromatin"/>
    <property type="evidence" value="ECO:0007669"/>
    <property type="project" value="TreeGrafter"/>
</dbReference>
<feature type="domain" description="Bromo" evidence="4">
    <location>
        <begin position="17"/>
        <end position="89"/>
    </location>
</feature>
<feature type="compositionally biased region" description="Low complexity" evidence="3">
    <location>
        <begin position="301"/>
        <end position="315"/>
    </location>
</feature>
<dbReference type="InterPro" id="IPR036427">
    <property type="entry name" value="Bromodomain-like_sf"/>
</dbReference>
<feature type="domain" description="Bromo" evidence="4">
    <location>
        <begin position="207"/>
        <end position="279"/>
    </location>
</feature>
<evidence type="ECO:0000313" key="5">
    <source>
        <dbReference type="EMBL" id="KAG5459011.1"/>
    </source>
</evidence>
<keyword evidence="1 2" id="KW-0103">Bromodomain</keyword>
<proteinExistence type="predicted"/>
<name>A0A8H7ZT32_9FUNG</name>
<comment type="caution">
    <text evidence="5">The sequence shown here is derived from an EMBL/GenBank/DDBJ whole genome shotgun (WGS) entry which is preliminary data.</text>
</comment>
<dbReference type="PROSITE" id="PS50014">
    <property type="entry name" value="BROMODOMAIN_2"/>
    <property type="match status" value="2"/>
</dbReference>
<dbReference type="InterPro" id="IPR018359">
    <property type="entry name" value="Bromodomain_CS"/>
</dbReference>
<gene>
    <name evidence="5" type="ORF">BJ554DRAFT_663</name>
</gene>
<keyword evidence="6" id="KW-1185">Reference proteome</keyword>
<dbReference type="SUPFAM" id="SSF47370">
    <property type="entry name" value="Bromodomain"/>
    <property type="match status" value="2"/>
</dbReference>
<accession>A0A8H7ZT32</accession>
<evidence type="ECO:0000256" key="2">
    <source>
        <dbReference type="PROSITE-ProRule" id="PRU00035"/>
    </source>
</evidence>
<evidence type="ECO:0000313" key="6">
    <source>
        <dbReference type="Proteomes" id="UP000673691"/>
    </source>
</evidence>
<dbReference type="InterPro" id="IPR001487">
    <property type="entry name" value="Bromodomain"/>
</dbReference>
<evidence type="ECO:0000256" key="1">
    <source>
        <dbReference type="ARBA" id="ARBA00023117"/>
    </source>
</evidence>
<dbReference type="GO" id="GO:0005634">
    <property type="term" value="C:nucleus"/>
    <property type="evidence" value="ECO:0007669"/>
    <property type="project" value="TreeGrafter"/>
</dbReference>
<feature type="compositionally biased region" description="Low complexity" evidence="3">
    <location>
        <begin position="136"/>
        <end position="180"/>
    </location>
</feature>
<dbReference type="PROSITE" id="PS00633">
    <property type="entry name" value="BROMODOMAIN_1"/>
    <property type="match status" value="1"/>
</dbReference>
<organism evidence="5 6">
    <name type="scientific">Olpidium bornovanus</name>
    <dbReference type="NCBI Taxonomy" id="278681"/>
    <lineage>
        <taxon>Eukaryota</taxon>
        <taxon>Fungi</taxon>
        <taxon>Fungi incertae sedis</taxon>
        <taxon>Olpidiomycota</taxon>
        <taxon>Olpidiomycotina</taxon>
        <taxon>Olpidiomycetes</taxon>
        <taxon>Olpidiales</taxon>
        <taxon>Olpidiaceae</taxon>
        <taxon>Olpidium</taxon>
    </lineage>
</organism>
<evidence type="ECO:0000256" key="3">
    <source>
        <dbReference type="SAM" id="MobiDB-lite"/>
    </source>
</evidence>
<feature type="region of interest" description="Disordered" evidence="3">
    <location>
        <begin position="109"/>
        <end position="190"/>
    </location>
</feature>
<dbReference type="OrthoDB" id="784962at2759"/>